<keyword evidence="2" id="KW-0808">Transferase</keyword>
<accession>A0ABV7L813</accession>
<gene>
    <name evidence="2" type="ORF">ACFOGJ_26465</name>
</gene>
<dbReference type="SUPFAM" id="SSF53335">
    <property type="entry name" value="S-adenosyl-L-methionine-dependent methyltransferases"/>
    <property type="match status" value="1"/>
</dbReference>
<sequence length="272" mass="29035">MNRDAYVAANRAAWDATAPQHLEAARWQELSEGFSRPGFTCLDPVLAGLVERSGGVAGRDIAHLCCNNACELLSLRNMGAARCTGFDQSAAFLGQGRELARIAGQEVELVAGDVYALPSAYDGAYDIVLVTCGALGWMPDLPAFARTAARLLRPGGALLVAEQHPVLDMFLPDADRPFEIADPYFADRPYAGEAAIVYDGAAPAKVPVNYWFTHPLSAVVTAALDAGLRLESLQEYPINISSAQFAIYESPNGANMPLSYAMTARKAPQKAA</sequence>
<dbReference type="EMBL" id="JBHRTR010000049">
    <property type="protein sequence ID" value="MFC3230816.1"/>
    <property type="molecule type" value="Genomic_DNA"/>
</dbReference>
<feature type="domain" description="Methyltransferase" evidence="1">
    <location>
        <begin position="63"/>
        <end position="156"/>
    </location>
</feature>
<proteinExistence type="predicted"/>
<dbReference type="Gene3D" id="3.40.50.150">
    <property type="entry name" value="Vaccinia Virus protein VP39"/>
    <property type="match status" value="1"/>
</dbReference>
<dbReference type="GO" id="GO:0008168">
    <property type="term" value="F:methyltransferase activity"/>
    <property type="evidence" value="ECO:0007669"/>
    <property type="project" value="UniProtKB-KW"/>
</dbReference>
<comment type="caution">
    <text evidence="2">The sequence shown here is derived from an EMBL/GenBank/DDBJ whole genome shotgun (WGS) entry which is preliminary data.</text>
</comment>
<dbReference type="CDD" id="cd02440">
    <property type="entry name" value="AdoMet_MTases"/>
    <property type="match status" value="1"/>
</dbReference>
<dbReference type="Pfam" id="PF13649">
    <property type="entry name" value="Methyltransf_25"/>
    <property type="match status" value="1"/>
</dbReference>
<keyword evidence="3" id="KW-1185">Reference proteome</keyword>
<dbReference type="InterPro" id="IPR041698">
    <property type="entry name" value="Methyltransf_25"/>
</dbReference>
<evidence type="ECO:0000313" key="3">
    <source>
        <dbReference type="Proteomes" id="UP001595528"/>
    </source>
</evidence>
<dbReference type="GO" id="GO:0032259">
    <property type="term" value="P:methylation"/>
    <property type="evidence" value="ECO:0007669"/>
    <property type="project" value="UniProtKB-KW"/>
</dbReference>
<organism evidence="2 3">
    <name type="scientific">Marinibaculum pumilum</name>
    <dbReference type="NCBI Taxonomy" id="1766165"/>
    <lineage>
        <taxon>Bacteria</taxon>
        <taxon>Pseudomonadati</taxon>
        <taxon>Pseudomonadota</taxon>
        <taxon>Alphaproteobacteria</taxon>
        <taxon>Rhodospirillales</taxon>
        <taxon>Rhodospirillaceae</taxon>
        <taxon>Marinibaculum</taxon>
    </lineage>
</organism>
<name>A0ABV7L813_9PROT</name>
<dbReference type="InterPro" id="IPR029063">
    <property type="entry name" value="SAM-dependent_MTases_sf"/>
</dbReference>
<evidence type="ECO:0000259" key="1">
    <source>
        <dbReference type="Pfam" id="PF13649"/>
    </source>
</evidence>
<protein>
    <submittedName>
        <fullName evidence="2">Class I SAM-dependent methyltransferase</fullName>
        <ecNumber evidence="2">2.1.1.-</ecNumber>
    </submittedName>
</protein>
<reference evidence="3" key="1">
    <citation type="journal article" date="2019" name="Int. J. Syst. Evol. Microbiol.">
        <title>The Global Catalogue of Microorganisms (GCM) 10K type strain sequencing project: providing services to taxonomists for standard genome sequencing and annotation.</title>
        <authorList>
            <consortium name="The Broad Institute Genomics Platform"/>
            <consortium name="The Broad Institute Genome Sequencing Center for Infectious Disease"/>
            <person name="Wu L."/>
            <person name="Ma J."/>
        </authorList>
    </citation>
    <scope>NUCLEOTIDE SEQUENCE [LARGE SCALE GENOMIC DNA]</scope>
    <source>
        <strain evidence="3">KCTC 42964</strain>
    </source>
</reference>
<evidence type="ECO:0000313" key="2">
    <source>
        <dbReference type="EMBL" id="MFC3230816.1"/>
    </source>
</evidence>
<keyword evidence="2" id="KW-0489">Methyltransferase</keyword>
<dbReference type="RefSeq" id="WP_379906273.1">
    <property type="nucleotide sequence ID" value="NZ_JBHRTR010000049.1"/>
</dbReference>
<dbReference type="EC" id="2.1.1.-" evidence="2"/>
<dbReference type="Proteomes" id="UP001595528">
    <property type="component" value="Unassembled WGS sequence"/>
</dbReference>